<dbReference type="EnsemblPlants" id="TraesCS2B02G502500.1">
    <property type="protein sequence ID" value="TraesCS2B02G502500.1.cds1"/>
    <property type="gene ID" value="TraesCS2B02G502500"/>
</dbReference>
<dbReference type="Gramene" id="TraesCS2B03G1262300.1">
    <property type="protein sequence ID" value="TraesCS2B03G1262300.1.CDS1"/>
    <property type="gene ID" value="TraesCS2B03G1262300"/>
</dbReference>
<evidence type="ECO:0000256" key="1">
    <source>
        <dbReference type="SAM" id="MobiDB-lite"/>
    </source>
</evidence>
<protein>
    <submittedName>
        <fullName evidence="3">Uncharacterized protein</fullName>
    </submittedName>
</protein>
<evidence type="ECO:0000313" key="4">
    <source>
        <dbReference type="Proteomes" id="UP000019116"/>
    </source>
</evidence>
<dbReference type="Gramene" id="TraesARI2B03G01049980.1">
    <property type="protein sequence ID" value="TraesARI2B03G01049980.1.CDS1"/>
    <property type="gene ID" value="TraesARI2B03G01049980"/>
</dbReference>
<dbReference type="OrthoDB" id="687234at2759"/>
<dbReference type="Gramene" id="TraesCS2B02G502500.1">
    <property type="protein sequence ID" value="TraesCS2B02G502500.1.cds1"/>
    <property type="gene ID" value="TraesCS2B02G502500"/>
</dbReference>
<dbReference type="Gramene" id="TraesJAG2B03G01033420.1">
    <property type="protein sequence ID" value="TraesJAG2B03G01033420.1.CDS1"/>
    <property type="gene ID" value="TraesJAG2B03G01033420"/>
</dbReference>
<feature type="compositionally biased region" description="Basic and acidic residues" evidence="1">
    <location>
        <begin position="24"/>
        <end position="38"/>
    </location>
</feature>
<dbReference type="Gramene" id="TraesCS2B03G1263600.1">
    <property type="protein sequence ID" value="TraesCS2B03G1263600.1.CDS1"/>
    <property type="gene ID" value="TraesCS2B03G1263600"/>
</dbReference>
<keyword evidence="4" id="KW-1185">Reference proteome</keyword>
<dbReference type="Gramene" id="TraesMAC2B03G01031100.1">
    <property type="protein sequence ID" value="TraesMAC2B03G01031100.1.CDS1"/>
    <property type="gene ID" value="TraesMAC2B03G01031100"/>
</dbReference>
<dbReference type="GeneID" id="123046846"/>
<dbReference type="Gramene" id="TraesCS2B03G1262400.1">
    <property type="protein sequence ID" value="TraesCS2B03G1262400.1.CDS1"/>
    <property type="gene ID" value="TraesCS2B03G1262400"/>
</dbReference>
<dbReference type="PANTHER" id="PTHR35166:SF6">
    <property type="entry name" value="PROTEIN-RELATED"/>
    <property type="match status" value="1"/>
</dbReference>
<feature type="compositionally biased region" description="Basic and acidic residues" evidence="1">
    <location>
        <begin position="76"/>
        <end position="86"/>
    </location>
</feature>
<dbReference type="Gramene" id="TraesSTA2B03G01028950.1">
    <property type="protein sequence ID" value="TraesSTA2B03G01028950.1.CDS1"/>
    <property type="gene ID" value="TraesSTA2B03G01028950"/>
</dbReference>
<dbReference type="Gramene" id="TraesLDM2B03G01034910.1">
    <property type="protein sequence ID" value="TraesLDM2B03G01034910.1.CDS1"/>
    <property type="gene ID" value="TraesLDM2B03G01034910"/>
</dbReference>
<dbReference type="Gramene" id="TraesPARA_EIv1.0_0498710.1">
    <property type="protein sequence ID" value="TraesPARA_EIv1.0_0498710.1.CDS1"/>
    <property type="gene ID" value="TraesPARA_EIv1.0_0498710"/>
</dbReference>
<evidence type="ECO:0000313" key="2">
    <source>
        <dbReference type="EnsemblPlants" id="TraesCS2B02G501900.1.cds1"/>
    </source>
</evidence>
<dbReference type="Gramene" id="TraesPARA_EIv1.0_0498770.1">
    <property type="protein sequence ID" value="TraesPARA_EIv1.0_0498770.1.CDS1"/>
    <property type="gene ID" value="TraesPARA_EIv1.0_0498770"/>
</dbReference>
<dbReference type="Gramene" id="TraesMAC2B03G01031190.1">
    <property type="protein sequence ID" value="TraesMAC2B03G01031190.1.CDS1"/>
    <property type="gene ID" value="TraesMAC2B03G01031190"/>
</dbReference>
<dbReference type="Gramene" id="TraesNOR2B03G01048950.1">
    <property type="protein sequence ID" value="TraesNOR2B03G01048950.1"/>
    <property type="gene ID" value="TraesNOR2B03G01048950"/>
</dbReference>
<dbReference type="Gramene" id="TraesNOR2B03G01048910.1">
    <property type="protein sequence ID" value="TraesNOR2B03G01048910.1.CDS1"/>
    <property type="gene ID" value="TraesNOR2B03G01048910"/>
</dbReference>
<dbReference type="Gramene" id="TraesNOR2B03G01048830.1">
    <property type="protein sequence ID" value="TraesNOR2B03G01048830.1.CDS1"/>
    <property type="gene ID" value="TraesNOR2B03G01048830"/>
</dbReference>
<dbReference type="Gramene" id="TraesMAC2B03G01031140.1">
    <property type="protein sequence ID" value="TraesMAC2B03G01031140.1.CDS1"/>
    <property type="gene ID" value="TraesMAC2B03G01031140"/>
</dbReference>
<dbReference type="Gramene" id="TraesSTA2B03G01028890.1">
    <property type="protein sequence ID" value="TraesSTA2B03G01028890.1.CDS1"/>
    <property type="gene ID" value="TraesSTA2B03G01028890"/>
</dbReference>
<evidence type="ECO:0000313" key="3">
    <source>
        <dbReference type="EnsemblPlants" id="TraesCS2B02G502500.1.cds1"/>
    </source>
</evidence>
<dbReference type="Gramene" id="TraesCS2B02G502400.1">
    <property type="protein sequence ID" value="TraesCS2B02G502400.1.cds1"/>
    <property type="gene ID" value="TraesCS2B02G502400"/>
</dbReference>
<dbReference type="AlphaFoldDB" id="A0A1D5TXC3"/>
<dbReference type="Gramene" id="TraesJAG2B03G01033480.1">
    <property type="protein sequence ID" value="TraesJAG2B03G01033480.1.CDS1"/>
    <property type="gene ID" value="TraesJAG2B03G01033480"/>
</dbReference>
<dbReference type="Proteomes" id="UP000019116">
    <property type="component" value="Chromosome 2B"/>
</dbReference>
<dbReference type="EnsemblPlants" id="TraesCS2B02G502400.1">
    <property type="protein sequence ID" value="TraesCS2B02G502400.1.cds1"/>
    <property type="gene ID" value="TraesCS2B02G502400"/>
</dbReference>
<dbReference type="Gramene" id="TraesLDM2B03G01034950.1">
    <property type="protein sequence ID" value="TraesLDM2B03G01034950.1.CDS1"/>
    <property type="gene ID" value="TraesLDM2B03G01034950"/>
</dbReference>
<feature type="region of interest" description="Disordered" evidence="1">
    <location>
        <begin position="62"/>
        <end position="87"/>
    </location>
</feature>
<dbReference type="Gramene" id="TraesROB_scaffold_1123507_01G000100.1">
    <property type="protein sequence ID" value="TraesROB_scaffold_1123507_01G000100.1"/>
    <property type="gene ID" value="TraesROB_scaffold_1123507_01G000100"/>
</dbReference>
<dbReference type="Gramene" id="TraesJAG2B03G01033450.1">
    <property type="protein sequence ID" value="TraesJAG2B03G01033450.1.CDS1"/>
    <property type="gene ID" value="TraesJAG2B03G01033450"/>
</dbReference>
<dbReference type="Gramene" id="TraesCS2B02G502700.1">
    <property type="protein sequence ID" value="TraesCS2B02G502700.1.cds1"/>
    <property type="gene ID" value="TraesCS2B02G502700"/>
</dbReference>
<dbReference type="EnsemblPlants" id="TraesCS2B02G501900.1">
    <property type="protein sequence ID" value="TraesCS2B02G501900.1.cds1"/>
    <property type="gene ID" value="TraesCS2B02G501900"/>
</dbReference>
<dbReference type="EnsemblPlants" id="TraesCS2B02G502200.1">
    <property type="protein sequence ID" value="TraesCS2B02G502200.1.cds1"/>
    <property type="gene ID" value="TraesCS2B02G502200"/>
</dbReference>
<dbReference type="Gramene" id="TraesMAC2B03G01031160.1">
    <property type="protein sequence ID" value="TraesMAC2B03G01031160.1.CDS1"/>
    <property type="gene ID" value="TraesMAC2B03G01031160"/>
</dbReference>
<proteinExistence type="predicted"/>
<dbReference type="EnsemblPlants" id="TraesCS2B02G502700.1">
    <property type="protein sequence ID" value="TraesCS2B02G502700.1.cds1"/>
    <property type="gene ID" value="TraesCS2B02G502700"/>
</dbReference>
<dbReference type="Gramene" id="TraesLDM2B03G01034830.1">
    <property type="protein sequence ID" value="TraesLDM2B03G01034830.1.CDS1"/>
    <property type="gene ID" value="TraesLDM2B03G01034830"/>
</dbReference>
<dbReference type="Gramene" id="TraesCS2B03G1262600.1">
    <property type="protein sequence ID" value="TraesCS2B03G1262600.1.CDS1"/>
    <property type="gene ID" value="TraesCS2B03G1262600"/>
</dbReference>
<accession>A0A1D5TXC3</accession>
<gene>
    <name evidence="2" type="primary">LOC123046846</name>
</gene>
<organism evidence="3">
    <name type="scientific">Triticum aestivum</name>
    <name type="common">Wheat</name>
    <dbReference type="NCBI Taxonomy" id="4565"/>
    <lineage>
        <taxon>Eukaryota</taxon>
        <taxon>Viridiplantae</taxon>
        <taxon>Streptophyta</taxon>
        <taxon>Embryophyta</taxon>
        <taxon>Tracheophyta</taxon>
        <taxon>Spermatophyta</taxon>
        <taxon>Magnoliopsida</taxon>
        <taxon>Liliopsida</taxon>
        <taxon>Poales</taxon>
        <taxon>Poaceae</taxon>
        <taxon>BOP clade</taxon>
        <taxon>Pooideae</taxon>
        <taxon>Triticodae</taxon>
        <taxon>Triticeae</taxon>
        <taxon>Triticinae</taxon>
        <taxon>Triticum</taxon>
    </lineage>
</organism>
<dbReference type="Gramene" id="TraesCS2B03G1263200.1">
    <property type="protein sequence ID" value="TraesCS2B03G1263200.1.CDS1"/>
    <property type="gene ID" value="TraesCS2B03G1263200"/>
</dbReference>
<dbReference type="Gramene" id="TraesCS2B02G501900.1">
    <property type="protein sequence ID" value="TraesCS2B02G501900.1.cds1"/>
    <property type="gene ID" value="TraesCS2B02G501900"/>
</dbReference>
<dbReference type="EnsemblPlants" id="TraesCS2B02G502000.1">
    <property type="protein sequence ID" value="TraesCS2B02G502000.1.cds1"/>
    <property type="gene ID" value="TraesCS2B02G502000"/>
</dbReference>
<dbReference type="Gramene" id="TraesJAG2B03G01033540.1">
    <property type="protein sequence ID" value="TraesJAG2B03G01033540.1.CDS1"/>
    <property type="gene ID" value="TraesJAG2B03G01033540"/>
</dbReference>
<dbReference type="Gramene" id="TraesCS2B02G502000.1">
    <property type="protein sequence ID" value="TraesCS2B02G502000.1.cds1"/>
    <property type="gene ID" value="TraesCS2B02G502000"/>
</dbReference>
<dbReference type="Gramene" id="TraesSTA2B03G01028840.1">
    <property type="protein sequence ID" value="TraesSTA2B03G01028840.1.CDS1"/>
    <property type="gene ID" value="TraesSTA2B03G01028840"/>
</dbReference>
<dbReference type="Gramene" id="TraesSYM2B03G01048580.1">
    <property type="protein sequence ID" value="TraesSYM2B03G01048580.1.CDS1"/>
    <property type="gene ID" value="TraesSYM2B03G01048580"/>
</dbReference>
<dbReference type="Gramene" id="TraesLDM2B03G01034800.1">
    <property type="protein sequence ID" value="TraesLDM2B03G01034800.1.CDS1"/>
    <property type="gene ID" value="TraesLDM2B03G01034800"/>
</dbReference>
<dbReference type="Gramene" id="TraesLDM2B03G01034770.1">
    <property type="protein sequence ID" value="TraesLDM2B03G01034770.1.CDS1"/>
    <property type="gene ID" value="TraesLDM2B03G01034770"/>
</dbReference>
<dbReference type="Gramene" id="TraesSYM2B03G01048430.1">
    <property type="protein sequence ID" value="TraesSYM2B03G01048430.1.CDS1"/>
    <property type="gene ID" value="TraesSYM2B03G01048430"/>
</dbReference>
<dbReference type="Gramene" id="TraesMAC2B03G01031050.1">
    <property type="protein sequence ID" value="TraesMAC2B03G01031050.1.CDS1"/>
    <property type="gene ID" value="TraesMAC2B03G01031050"/>
</dbReference>
<name>A0A1D5TXC3_WHEAT</name>
<dbReference type="Gramene" id="TraesWEE_scaffold_788559_01G000100.1">
    <property type="protein sequence ID" value="TraesWEE_scaffold_788559_01G000100.1"/>
    <property type="gene ID" value="TraesWEE_scaffold_788559_01G000100"/>
</dbReference>
<dbReference type="Gramene" id="TraesCS2B02G502200.1">
    <property type="protein sequence ID" value="TraesCS2B02G502200.1.cds1"/>
    <property type="gene ID" value="TraesCS2B02G502200"/>
</dbReference>
<dbReference type="Gramene" id="TraesCS2B03G1263300.1">
    <property type="protein sequence ID" value="TraesCS2B03G1263300.1.CDS1"/>
    <property type="gene ID" value="TraesCS2B03G1263300"/>
</dbReference>
<dbReference type="PANTHER" id="PTHR35166">
    <property type="entry name" value="OS05G0193700 PROTEIN-RELATED"/>
    <property type="match status" value="1"/>
</dbReference>
<reference evidence="3" key="2">
    <citation type="submission" date="2018-10" db="UniProtKB">
        <authorList>
            <consortium name="EnsemblPlants"/>
        </authorList>
    </citation>
    <scope>IDENTIFICATION</scope>
</reference>
<dbReference type="Gramene" id="TraesSYM2B03G01048460.1">
    <property type="protein sequence ID" value="TraesSYM2B03G01048460.1.CDS1"/>
    <property type="gene ID" value="TraesSYM2B03G01048460"/>
</dbReference>
<reference evidence="3" key="1">
    <citation type="submission" date="2018-08" db="EMBL/GenBank/DDBJ databases">
        <authorList>
            <person name="Rossello M."/>
        </authorList>
    </citation>
    <scope>NUCLEOTIDE SEQUENCE [LARGE SCALE GENOMIC DNA]</scope>
    <source>
        <strain evidence="3">cv. Chinese Spring</strain>
    </source>
</reference>
<sequence>MAAKAAVTAGDVCVLKRCQQHGGQDLKEKKGTKRKAEEAPEGDESPLEVCSIRRKTAGIDCSELGQGATPATAAAARREEAPERKMTRLPQEEVDSILTKEMDDDSLPPEYKALKRHNPALIPSPEEEMDEDVVSFYNVVRFFYEIGEDFREFQAWVRTEYAKNGYVEVDDEYLRHQQEMEAMNEAARKEALKAFDFSDLLDF</sequence>
<dbReference type="Gramene" id="TraesSYM2B03G01048550.1">
    <property type="protein sequence ID" value="TraesSYM2B03G01048550.1.CDS1"/>
    <property type="gene ID" value="TraesSYM2B03G01048550"/>
</dbReference>
<dbReference type="Gramene" id="TraesMAC2B03G01031080.1">
    <property type="protein sequence ID" value="TraesMAC2B03G01031080.1.CDS1"/>
    <property type="gene ID" value="TraesMAC2B03G01031080"/>
</dbReference>
<dbReference type="Gramene" id="TraesPARA_EIv1.0_0498730.1">
    <property type="protein sequence ID" value="TraesPARA_EIv1.0_0498730.1.CDS1"/>
    <property type="gene ID" value="TraesPARA_EIv1.0_0498730"/>
</dbReference>
<dbReference type="Gramene" id="TraesNOR2B03G01048800.1">
    <property type="protein sequence ID" value="TraesNOR2B03G01048800.1.CDS1"/>
    <property type="gene ID" value="TraesNOR2B03G01048800"/>
</dbReference>
<feature type="region of interest" description="Disordered" evidence="1">
    <location>
        <begin position="20"/>
        <end position="46"/>
    </location>
</feature>
<dbReference type="RefSeq" id="XP_044326213.1">
    <property type="nucleotide sequence ID" value="XM_044470278.1"/>
</dbReference>
<dbReference type="Gramene" id="TraesNOR2B03G01048860.1">
    <property type="protein sequence ID" value="TraesNOR2B03G01048860.1.CDS1"/>
    <property type="gene ID" value="TraesNOR2B03G01048860"/>
</dbReference>
<dbReference type="Gramene" id="TraesSYM2B03G01048480.1">
    <property type="protein sequence ID" value="TraesSYM2B03G01048480.1.CDS1"/>
    <property type="gene ID" value="TraesSYM2B03G01048480"/>
</dbReference>
<dbReference type="Gramene" id="TraesPARA_EIv1.0_0498790.1">
    <property type="protein sequence ID" value="TraesPARA_EIv1.0_0498790.1.CDS1"/>
    <property type="gene ID" value="TraesPARA_EIv1.0_0498790"/>
</dbReference>